<dbReference type="EMBL" id="CP069032">
    <property type="protein sequence ID" value="QRD00026.1"/>
    <property type="molecule type" value="Genomic_DNA"/>
</dbReference>
<evidence type="ECO:0000313" key="1">
    <source>
        <dbReference type="EMBL" id="QRD00026.1"/>
    </source>
</evidence>
<gene>
    <name evidence="1" type="ORF">JI435_414420</name>
</gene>
<evidence type="ECO:0000313" key="2">
    <source>
        <dbReference type="Proteomes" id="UP000663193"/>
    </source>
</evidence>
<reference evidence="2" key="1">
    <citation type="journal article" date="2021" name="BMC Genomics">
        <title>Chromosome-level genome assembly and manually-curated proteome of model necrotroph Parastagonospora nodorum Sn15 reveals a genome-wide trove of candidate effector homologs, and redundancy of virulence-related functions within an accessory chromosome.</title>
        <authorList>
            <person name="Bertazzoni S."/>
            <person name="Jones D.A.B."/>
            <person name="Phan H.T."/>
            <person name="Tan K.-C."/>
            <person name="Hane J.K."/>
        </authorList>
    </citation>
    <scope>NUCLEOTIDE SEQUENCE [LARGE SCALE GENOMIC DNA]</scope>
    <source>
        <strain evidence="2">SN15 / ATCC MYA-4574 / FGSC 10173)</strain>
    </source>
</reference>
<organism evidence="1 2">
    <name type="scientific">Phaeosphaeria nodorum (strain SN15 / ATCC MYA-4574 / FGSC 10173)</name>
    <name type="common">Glume blotch fungus</name>
    <name type="synonym">Parastagonospora nodorum</name>
    <dbReference type="NCBI Taxonomy" id="321614"/>
    <lineage>
        <taxon>Eukaryota</taxon>
        <taxon>Fungi</taxon>
        <taxon>Dikarya</taxon>
        <taxon>Ascomycota</taxon>
        <taxon>Pezizomycotina</taxon>
        <taxon>Dothideomycetes</taxon>
        <taxon>Pleosporomycetidae</taxon>
        <taxon>Pleosporales</taxon>
        <taxon>Pleosporineae</taxon>
        <taxon>Phaeosphaeriaceae</taxon>
        <taxon>Parastagonospora</taxon>
    </lineage>
</organism>
<proteinExistence type="predicted"/>
<dbReference type="AlphaFoldDB" id="A0A7U2FBQ2"/>
<name>A0A7U2FBQ2_PHANO</name>
<accession>A0A7U2FBQ2</accession>
<protein>
    <submittedName>
        <fullName evidence="1">Uncharacterized protein</fullName>
    </submittedName>
</protein>
<dbReference type="VEuPathDB" id="FungiDB:JI435_414420"/>
<sequence length="82" mass="9168">TKNITHMRCTTNTVRAELPTSSTTAATHHSESVQVNRPVGGAPFLSTFPDYLCEGICNNFRSLYHRAVPRYECANMRSRASH</sequence>
<feature type="non-terminal residue" evidence="1">
    <location>
        <position position="1"/>
    </location>
</feature>
<keyword evidence="2" id="KW-1185">Reference proteome</keyword>
<dbReference type="Proteomes" id="UP000663193">
    <property type="component" value="Chromosome 10"/>
</dbReference>